<dbReference type="CDD" id="cd20534">
    <property type="entry name" value="CYCLIN_CCNM_CCNQ_rpt1"/>
    <property type="match status" value="1"/>
</dbReference>
<dbReference type="EnsemblMetazoa" id="PHUM389590-RA">
    <property type="protein sequence ID" value="PHUM389590-PA"/>
    <property type="gene ID" value="PHUM389590"/>
</dbReference>
<reference evidence="8" key="3">
    <citation type="submission" date="2020-05" db="UniProtKB">
        <authorList>
            <consortium name="EnsemblMetazoa"/>
        </authorList>
    </citation>
    <scope>IDENTIFICATION</scope>
    <source>
        <strain evidence="8">USDA</strain>
    </source>
</reference>
<name>E0VQY8_PEDHC</name>
<dbReference type="EMBL" id="AAZO01004558">
    <property type="status" value="NOT_ANNOTATED_CDS"/>
    <property type="molecule type" value="Genomic_DNA"/>
</dbReference>
<evidence type="ECO:0000256" key="2">
    <source>
        <dbReference type="ARBA" id="ARBA00019501"/>
    </source>
</evidence>
<dbReference type="FunCoup" id="E0VQY8">
    <property type="interactions" value="782"/>
</dbReference>
<accession>E0VQY8</accession>
<dbReference type="SMART" id="SM00385">
    <property type="entry name" value="CYCLIN"/>
    <property type="match status" value="1"/>
</dbReference>
<dbReference type="InterPro" id="IPR048053">
    <property type="entry name" value="Cyclin-Q_second_cyclin_box"/>
</dbReference>
<dbReference type="STRING" id="121224.E0VQY8"/>
<dbReference type="HOGENOM" id="CLU_022000_2_0_1"/>
<dbReference type="InterPro" id="IPR048055">
    <property type="entry name" value="Cyclin-Q_first_cyclin_box"/>
</dbReference>
<evidence type="ECO:0000256" key="1">
    <source>
        <dbReference type="ARBA" id="ARBA00010390"/>
    </source>
</evidence>
<reference evidence="7" key="1">
    <citation type="submission" date="2007-04" db="EMBL/GenBank/DDBJ databases">
        <title>Annotation of Pediculus humanus corporis strain USDA.</title>
        <authorList>
            <person name="Kirkness E."/>
            <person name="Hannick L."/>
            <person name="Hass B."/>
            <person name="Bruggner R."/>
            <person name="Lawson D."/>
            <person name="Bidwell S."/>
            <person name="Joardar V."/>
            <person name="Caler E."/>
            <person name="Walenz B."/>
            <person name="Inman J."/>
            <person name="Schobel S."/>
            <person name="Galinsky K."/>
            <person name="Amedeo P."/>
            <person name="Strausberg R."/>
        </authorList>
    </citation>
    <scope>NUCLEOTIDE SEQUENCE</scope>
    <source>
        <strain evidence="7">USDA</strain>
    </source>
</reference>
<dbReference type="RefSeq" id="XP_002428532.1">
    <property type="nucleotide sequence ID" value="XM_002428487.1"/>
</dbReference>
<dbReference type="OMA" id="HVESNKA"/>
<sequence>MKDVIDVLQLQREKARRVPPLNYSEKSDSYMGARFIFECVFLIMHMLNKTEAQPLTIATAVTLFHRFFKEADINGYDRYLIGASALYLAGKIKDDKIKIRDVINVAHNTFHRGSAPLELGEEYWNMRDAVVQAELLIIRMLKFEVNVVHPHKYMCHYLKTLHGWFTAEEWRKLPLAKSSAAFLQDFHHDPAILDYKPQHVAIAAINLALQVYGVRVPLTDESDNNLWYNVFVSDLSKEKLWEITEKIMDVYEKDDTYK</sequence>
<evidence type="ECO:0000256" key="4">
    <source>
        <dbReference type="ARBA" id="ARBA00032419"/>
    </source>
</evidence>
<evidence type="ECO:0000313" key="8">
    <source>
        <dbReference type="EnsemblMetazoa" id="PHUM389590-PA"/>
    </source>
</evidence>
<dbReference type="FunFam" id="1.10.472.10:FF:000042">
    <property type="entry name" value="FAM58A isoform 1"/>
    <property type="match status" value="1"/>
</dbReference>
<dbReference type="GeneID" id="8237537"/>
<dbReference type="GO" id="GO:0006357">
    <property type="term" value="P:regulation of transcription by RNA polymerase II"/>
    <property type="evidence" value="ECO:0007669"/>
    <property type="project" value="InterPro"/>
</dbReference>
<dbReference type="Proteomes" id="UP000009046">
    <property type="component" value="Unassembled WGS sequence"/>
</dbReference>
<evidence type="ECO:0000259" key="6">
    <source>
        <dbReference type="SMART" id="SM00385"/>
    </source>
</evidence>
<gene>
    <name evidence="8" type="primary">8237537</name>
    <name evidence="7" type="ORF">Phum_PHUM389590</name>
</gene>
<dbReference type="VEuPathDB" id="VectorBase:PHUM389590"/>
<keyword evidence="9" id="KW-1185">Reference proteome</keyword>
<dbReference type="PANTHER" id="PTHR10026">
    <property type="entry name" value="CYCLIN"/>
    <property type="match status" value="1"/>
</dbReference>
<dbReference type="Pfam" id="PF00134">
    <property type="entry name" value="Cyclin_N"/>
    <property type="match status" value="1"/>
</dbReference>
<proteinExistence type="inferred from homology"/>
<dbReference type="InterPro" id="IPR006671">
    <property type="entry name" value="Cyclin_N"/>
</dbReference>
<dbReference type="PIRSF" id="PIRSF028758">
    <property type="entry name" value="Cyclin, C/H/G types"/>
    <property type="match status" value="1"/>
</dbReference>
<dbReference type="OrthoDB" id="79090at2759"/>
<keyword evidence="3 5" id="KW-0195">Cyclin</keyword>
<dbReference type="CDD" id="cd20535">
    <property type="entry name" value="CYCLIN_CCNM_CCNQ_rpt2"/>
    <property type="match status" value="1"/>
</dbReference>
<dbReference type="Gene3D" id="1.10.472.10">
    <property type="entry name" value="Cyclin-like"/>
    <property type="match status" value="2"/>
</dbReference>
<dbReference type="GO" id="GO:0016538">
    <property type="term" value="F:cyclin-dependent protein serine/threonine kinase regulator activity"/>
    <property type="evidence" value="ECO:0007669"/>
    <property type="project" value="InterPro"/>
</dbReference>
<dbReference type="SUPFAM" id="SSF47954">
    <property type="entry name" value="Cyclin-like"/>
    <property type="match status" value="2"/>
</dbReference>
<dbReference type="InParanoid" id="E0VQY8"/>
<protein>
    <recommendedName>
        <fullName evidence="2">Cyclin-Q</fullName>
    </recommendedName>
    <alternativeName>
        <fullName evidence="4">Cyclin-related protein FAM58A</fullName>
    </alternativeName>
</protein>
<dbReference type="KEGG" id="phu:Phum_PHUM389590"/>
<evidence type="ECO:0000256" key="3">
    <source>
        <dbReference type="ARBA" id="ARBA00023127"/>
    </source>
</evidence>
<dbReference type="CTD" id="8237537"/>
<dbReference type="InterPro" id="IPR043198">
    <property type="entry name" value="Cyclin/Ssn8"/>
</dbReference>
<dbReference type="InterPro" id="IPR036915">
    <property type="entry name" value="Cyclin-like_sf"/>
</dbReference>
<feature type="domain" description="Cyclin-like" evidence="6">
    <location>
        <begin position="41"/>
        <end position="139"/>
    </location>
</feature>
<organism>
    <name type="scientific">Pediculus humanus subsp. corporis</name>
    <name type="common">Body louse</name>
    <dbReference type="NCBI Taxonomy" id="121224"/>
    <lineage>
        <taxon>Eukaryota</taxon>
        <taxon>Metazoa</taxon>
        <taxon>Ecdysozoa</taxon>
        <taxon>Arthropoda</taxon>
        <taxon>Hexapoda</taxon>
        <taxon>Insecta</taxon>
        <taxon>Pterygota</taxon>
        <taxon>Neoptera</taxon>
        <taxon>Paraneoptera</taxon>
        <taxon>Psocodea</taxon>
        <taxon>Troctomorpha</taxon>
        <taxon>Phthiraptera</taxon>
        <taxon>Anoplura</taxon>
        <taxon>Pediculidae</taxon>
        <taxon>Pediculus</taxon>
    </lineage>
</organism>
<dbReference type="AlphaFoldDB" id="E0VQY8"/>
<dbReference type="InterPro" id="IPR013763">
    <property type="entry name" value="Cyclin-like_dom"/>
</dbReference>
<evidence type="ECO:0000313" key="7">
    <source>
        <dbReference type="EMBL" id="EEB15794.1"/>
    </source>
</evidence>
<comment type="similarity">
    <text evidence="1">Belongs to the cyclin family. Cyclin-like FAM58 subfamily.</text>
</comment>
<evidence type="ECO:0000256" key="5">
    <source>
        <dbReference type="RuleBase" id="RU000383"/>
    </source>
</evidence>
<dbReference type="EMBL" id="DS235442">
    <property type="protein sequence ID" value="EEB15794.1"/>
    <property type="molecule type" value="Genomic_DNA"/>
</dbReference>
<reference evidence="7" key="2">
    <citation type="submission" date="2007-04" db="EMBL/GenBank/DDBJ databases">
        <title>The genome of the human body louse.</title>
        <authorList>
            <consortium name="The Human Body Louse Genome Consortium"/>
            <person name="Kirkness E."/>
            <person name="Walenz B."/>
            <person name="Hass B."/>
            <person name="Bruggner R."/>
            <person name="Strausberg R."/>
        </authorList>
    </citation>
    <scope>NUCLEOTIDE SEQUENCE</scope>
    <source>
        <strain evidence="7">USDA</strain>
    </source>
</reference>
<dbReference type="eggNOG" id="KOG0834">
    <property type="taxonomic scope" value="Eukaryota"/>
</dbReference>
<evidence type="ECO:0000313" key="9">
    <source>
        <dbReference type="Proteomes" id="UP000009046"/>
    </source>
</evidence>